<dbReference type="RefSeq" id="WP_172143700.1">
    <property type="nucleotide sequence ID" value="NZ_JAAIIJ010000002.1"/>
</dbReference>
<evidence type="ECO:0000313" key="1">
    <source>
        <dbReference type="EMBL" id="NMN01479.1"/>
    </source>
</evidence>
<gene>
    <name evidence="1" type="ORF">G1C94_0100</name>
</gene>
<dbReference type="EMBL" id="JAAIIJ010000002">
    <property type="protein sequence ID" value="NMN01479.1"/>
    <property type="molecule type" value="Genomic_DNA"/>
</dbReference>
<sequence length="107" mass="11668">MIIPVDLSRFADQVQFLSVSPVEVFEDGHRVEGMQAVNSDGVPLWAVQALVLRQGRRPQLLKVKVPSDKPFGIPPTRPIVFDGLTAVTWERNGRSGVSFNASGIAEA</sequence>
<evidence type="ECO:0000313" key="2">
    <source>
        <dbReference type="Proteomes" id="UP000553756"/>
    </source>
</evidence>
<comment type="caution">
    <text evidence="1">The sequence shown here is derived from an EMBL/GenBank/DDBJ whole genome shotgun (WGS) entry which is preliminary data.</text>
</comment>
<protein>
    <submittedName>
        <fullName evidence="1">Twin-arginine translocation pathway signal</fullName>
    </submittedName>
</protein>
<proteinExistence type="predicted"/>
<reference evidence="1 2" key="1">
    <citation type="submission" date="2020-02" db="EMBL/GenBank/DDBJ databases">
        <title>Characterization of phylogenetic diversity of novel bifidobacterial species isolated in Czech ZOOs.</title>
        <authorList>
            <person name="Lugli G.A."/>
            <person name="Vera N.B."/>
            <person name="Ventura M."/>
        </authorList>
    </citation>
    <scope>NUCLEOTIDE SEQUENCE [LARGE SCALE GENOMIC DNA]</scope>
    <source>
        <strain evidence="1 2">DSM 109963</strain>
    </source>
</reference>
<dbReference type="Proteomes" id="UP000553756">
    <property type="component" value="Unassembled WGS sequence"/>
</dbReference>
<name>A0ABX1SW30_9BIFI</name>
<accession>A0ABX1SW30</accession>
<keyword evidence="2" id="KW-1185">Reference proteome</keyword>
<organism evidence="1 2">
    <name type="scientific">Bifidobacterium panos</name>
    <dbReference type="NCBI Taxonomy" id="2675321"/>
    <lineage>
        <taxon>Bacteria</taxon>
        <taxon>Bacillati</taxon>
        <taxon>Actinomycetota</taxon>
        <taxon>Actinomycetes</taxon>
        <taxon>Bifidobacteriales</taxon>
        <taxon>Bifidobacteriaceae</taxon>
        <taxon>Bifidobacterium</taxon>
    </lineage>
</organism>